<dbReference type="GO" id="GO:0016757">
    <property type="term" value="F:glycosyltransferase activity"/>
    <property type="evidence" value="ECO:0007669"/>
    <property type="project" value="InterPro"/>
</dbReference>
<dbReference type="EMBL" id="RAYQ01000026">
    <property type="protein sequence ID" value="RKI88662.1"/>
    <property type="molecule type" value="Genomic_DNA"/>
</dbReference>
<dbReference type="RefSeq" id="WP_120471883.1">
    <property type="nucleotide sequence ID" value="NZ_RAYQ01000026.1"/>
</dbReference>
<dbReference type="Gene3D" id="3.40.50.2000">
    <property type="entry name" value="Glycogen Phosphorylase B"/>
    <property type="match status" value="1"/>
</dbReference>
<comment type="caution">
    <text evidence="3">The sequence shown here is derived from an EMBL/GenBank/DDBJ whole genome shotgun (WGS) entry which is preliminary data.</text>
</comment>
<reference evidence="3 4" key="1">
    <citation type="submission" date="2018-09" db="EMBL/GenBank/DDBJ databases">
        <title>Murine metabolic-syndrome-specific gut microbial biobank.</title>
        <authorList>
            <person name="Liu C."/>
        </authorList>
    </citation>
    <scope>NUCLEOTIDE SEQUENCE [LARGE SCALE GENOMIC DNA]</scope>
    <source>
        <strain evidence="3 4">0.1xD8-82</strain>
    </source>
</reference>
<accession>A0A3A9AAJ6</accession>
<dbReference type="Pfam" id="PF00534">
    <property type="entry name" value="Glycos_transf_1"/>
    <property type="match status" value="1"/>
</dbReference>
<sequence length="342" mass="40039">MEKNWIAIFPGPGMDNRSNLYMSNMYDLLSEQYEIMGIEQISNDISKIKRTKAVILNWIESSLDKRVKRNLILYKMMGVKIYWVFHNRVPHDCDQNSEIKNMGWLANFCNYIILHSKCSKEYLPHMKRNIKKCVYIPHINYIDKYPVCMRNIRRENKIEEDEFVFSFIGVLRPYKNIEIIIQAFKELSLRNAKLLIAGNEGKKNYVNKLRILCDGEKNIILDSGFISNGEMEAYLRASDILTLPYSKVSSMNSGAMIMAFSYERTVIVPEIAMAKDIKEEKFIFSYDYVDETENIKRIKEKMLEAYQMEREGVKALGKKAFEFVKENNNAEKVWEGLKGIGL</sequence>
<protein>
    <submittedName>
        <fullName evidence="3">Glycosyltransferase</fullName>
    </submittedName>
</protein>
<evidence type="ECO:0000259" key="2">
    <source>
        <dbReference type="Pfam" id="PF00534"/>
    </source>
</evidence>
<dbReference type="PANTHER" id="PTHR46401:SF2">
    <property type="entry name" value="GLYCOSYLTRANSFERASE WBBK-RELATED"/>
    <property type="match status" value="1"/>
</dbReference>
<gene>
    <name evidence="3" type="ORF">D7V94_18975</name>
</gene>
<dbReference type="AlphaFoldDB" id="A0A3A9AAJ6"/>
<dbReference type="GO" id="GO:0009103">
    <property type="term" value="P:lipopolysaccharide biosynthetic process"/>
    <property type="evidence" value="ECO:0007669"/>
    <property type="project" value="TreeGrafter"/>
</dbReference>
<keyword evidence="1 3" id="KW-0808">Transferase</keyword>
<keyword evidence="4" id="KW-1185">Reference proteome</keyword>
<dbReference type="Proteomes" id="UP000280696">
    <property type="component" value="Unassembled WGS sequence"/>
</dbReference>
<feature type="domain" description="Glycosyl transferase family 1" evidence="2">
    <location>
        <begin position="151"/>
        <end position="246"/>
    </location>
</feature>
<dbReference type="PANTHER" id="PTHR46401">
    <property type="entry name" value="GLYCOSYLTRANSFERASE WBBK-RELATED"/>
    <property type="match status" value="1"/>
</dbReference>
<organism evidence="3 4">
    <name type="scientific">Parablautia intestinalis</name>
    <dbReference type="NCBI Taxonomy" id="2320100"/>
    <lineage>
        <taxon>Bacteria</taxon>
        <taxon>Bacillati</taxon>
        <taxon>Bacillota</taxon>
        <taxon>Clostridia</taxon>
        <taxon>Lachnospirales</taxon>
        <taxon>Lachnospiraceae</taxon>
        <taxon>Parablautia</taxon>
    </lineage>
</organism>
<dbReference type="CDD" id="cd03801">
    <property type="entry name" value="GT4_PimA-like"/>
    <property type="match status" value="1"/>
</dbReference>
<evidence type="ECO:0000313" key="3">
    <source>
        <dbReference type="EMBL" id="RKI88662.1"/>
    </source>
</evidence>
<dbReference type="OrthoDB" id="9790710at2"/>
<evidence type="ECO:0000256" key="1">
    <source>
        <dbReference type="ARBA" id="ARBA00022679"/>
    </source>
</evidence>
<name>A0A3A9AAJ6_9FIRM</name>
<dbReference type="SUPFAM" id="SSF53756">
    <property type="entry name" value="UDP-Glycosyltransferase/glycogen phosphorylase"/>
    <property type="match status" value="1"/>
</dbReference>
<proteinExistence type="predicted"/>
<dbReference type="InterPro" id="IPR001296">
    <property type="entry name" value="Glyco_trans_1"/>
</dbReference>
<evidence type="ECO:0000313" key="4">
    <source>
        <dbReference type="Proteomes" id="UP000280696"/>
    </source>
</evidence>